<evidence type="ECO:0000256" key="1">
    <source>
        <dbReference type="SAM" id="MobiDB-lite"/>
    </source>
</evidence>
<feature type="chain" id="PRO_5047449110" description="Lipoprotein" evidence="2">
    <location>
        <begin position="21"/>
        <end position="239"/>
    </location>
</feature>
<reference evidence="3" key="1">
    <citation type="submission" date="2021-08" db="EMBL/GenBank/DDBJ databases">
        <authorList>
            <person name="Stevens D.C."/>
        </authorList>
    </citation>
    <scope>NUCLEOTIDE SEQUENCE</scope>
    <source>
        <strain evidence="3">DSM 53165</strain>
    </source>
</reference>
<sequence length="239" mass="24591">MRRLVVVALVVMSACGEAPASSTATDGTGSTGEASTGSTAGASSTSGSTTGTGSTAATGEAASGEAPTSEVESTTNEPPATTDGETTTTGADDTSTGSTGTAMPPVTRAWWVESLPRQIRVIQEDGEAGLCRGIILESLIDGGGIDSPKYEPVEQPAEWGVRHVFVLDDPEMCFDPYFWWDHDPEYAESATGTLTFHEVDDIGKPASLDVEVTGVYAAGEPWVPDEDVLLAAGVDVEVG</sequence>
<evidence type="ECO:0000313" key="3">
    <source>
        <dbReference type="EMBL" id="MBZ5713700.1"/>
    </source>
</evidence>
<protein>
    <recommendedName>
        <fullName evidence="5">Lipoprotein</fullName>
    </recommendedName>
</protein>
<comment type="caution">
    <text evidence="3">The sequence shown here is derived from an EMBL/GenBank/DDBJ whole genome shotgun (WGS) entry which is preliminary data.</text>
</comment>
<evidence type="ECO:0000256" key="2">
    <source>
        <dbReference type="SAM" id="SignalP"/>
    </source>
</evidence>
<evidence type="ECO:0008006" key="5">
    <source>
        <dbReference type="Google" id="ProtNLM"/>
    </source>
</evidence>
<name>A0ABS7TZJ3_9BACT</name>
<evidence type="ECO:0000313" key="4">
    <source>
        <dbReference type="Proteomes" id="UP001139031"/>
    </source>
</evidence>
<feature type="region of interest" description="Disordered" evidence="1">
    <location>
        <begin position="17"/>
        <end position="107"/>
    </location>
</feature>
<keyword evidence="4" id="KW-1185">Reference proteome</keyword>
<dbReference type="Proteomes" id="UP001139031">
    <property type="component" value="Unassembled WGS sequence"/>
</dbReference>
<gene>
    <name evidence="3" type="ORF">K7C98_31105</name>
</gene>
<dbReference type="EMBL" id="JAIRAU010000043">
    <property type="protein sequence ID" value="MBZ5713700.1"/>
    <property type="molecule type" value="Genomic_DNA"/>
</dbReference>
<feature type="compositionally biased region" description="Low complexity" evidence="1">
    <location>
        <begin position="17"/>
        <end position="66"/>
    </location>
</feature>
<feature type="signal peptide" evidence="2">
    <location>
        <begin position="1"/>
        <end position="20"/>
    </location>
</feature>
<dbReference type="RefSeq" id="WP_224195433.1">
    <property type="nucleotide sequence ID" value="NZ_JAIRAU010000043.1"/>
</dbReference>
<accession>A0ABS7TZJ3</accession>
<proteinExistence type="predicted"/>
<feature type="compositionally biased region" description="Low complexity" evidence="1">
    <location>
        <begin position="80"/>
        <end position="102"/>
    </location>
</feature>
<feature type="compositionally biased region" description="Polar residues" evidence="1">
    <location>
        <begin position="70"/>
        <end position="79"/>
    </location>
</feature>
<dbReference type="PROSITE" id="PS51257">
    <property type="entry name" value="PROKAR_LIPOPROTEIN"/>
    <property type="match status" value="1"/>
</dbReference>
<keyword evidence="2" id="KW-0732">Signal</keyword>
<organism evidence="3 4">
    <name type="scientific">Nannocystis pusilla</name>
    <dbReference type="NCBI Taxonomy" id="889268"/>
    <lineage>
        <taxon>Bacteria</taxon>
        <taxon>Pseudomonadati</taxon>
        <taxon>Myxococcota</taxon>
        <taxon>Polyangia</taxon>
        <taxon>Nannocystales</taxon>
        <taxon>Nannocystaceae</taxon>
        <taxon>Nannocystis</taxon>
    </lineage>
</organism>